<dbReference type="InterPro" id="IPR000757">
    <property type="entry name" value="Beta-glucanase-like"/>
</dbReference>
<dbReference type="CDD" id="cd08023">
    <property type="entry name" value="GH16_laminarinase_like"/>
    <property type="match status" value="1"/>
</dbReference>
<evidence type="ECO:0000259" key="2">
    <source>
        <dbReference type="PROSITE" id="PS51762"/>
    </source>
</evidence>
<comment type="caution">
    <text evidence="3">The sequence shown here is derived from an EMBL/GenBank/DDBJ whole genome shotgun (WGS) entry which is preliminary data.</text>
</comment>
<dbReference type="PROSITE" id="PS51762">
    <property type="entry name" value="GH16_2"/>
    <property type="match status" value="1"/>
</dbReference>
<accession>A0ABV6EWN9</accession>
<dbReference type="PANTHER" id="PTHR10963:SF55">
    <property type="entry name" value="GLYCOSIDE HYDROLASE FAMILY 16 PROTEIN"/>
    <property type="match status" value="1"/>
</dbReference>
<dbReference type="Proteomes" id="UP001589775">
    <property type="component" value="Unassembled WGS sequence"/>
</dbReference>
<reference evidence="3 4" key="1">
    <citation type="submission" date="2024-09" db="EMBL/GenBank/DDBJ databases">
        <authorList>
            <person name="Sun Q."/>
            <person name="Mori K."/>
        </authorList>
    </citation>
    <scope>NUCLEOTIDE SEQUENCE [LARGE SCALE GENOMIC DNA]</scope>
    <source>
        <strain evidence="3 4">KCTC 23279</strain>
    </source>
</reference>
<organism evidence="3 4">
    <name type="scientific">Rhodopseudomonas telluris</name>
    <dbReference type="NCBI Taxonomy" id="644215"/>
    <lineage>
        <taxon>Bacteria</taxon>
        <taxon>Pseudomonadati</taxon>
        <taxon>Pseudomonadota</taxon>
        <taxon>Alphaproteobacteria</taxon>
        <taxon>Hyphomicrobiales</taxon>
        <taxon>Nitrobacteraceae</taxon>
        <taxon>Rhodopseudomonas</taxon>
    </lineage>
</organism>
<sequence length="593" mass="60601">MALSTPTGYSADNLVYQEDFDGNTLNTAWHKYITSKAANGSPWNSYNGGSGPGGQFEAEFDMPGQVSVHDGVLDITSSKTPITGMNQGTVMNYPMTSGVVSSYGNFEFTGGLLQVSMKQPAGNGAWPGIWLMPGSGSSAGDNFEIDIQEGGYTGKGPANQAFQWHLHTPNGDVGGVVDTGVDLTADFHTYAIDWQPGKSITWYLDGKQMAQVTSAQLPIPTQPMELILDSQWANSKAAGWHTTVDSSTPSTTHMLVDGVQLYQKAGSGQTVKGGNVTAGTTPVTPNSPVTPVNVAPTVSGATALPGTGVEHVGDKIALTLAFDEAVTVSGKPTLSLNDGSVATYVSGSGTDKLVFSTTVAATDRSTSALAITGVNLTNGASIKDAGGLAANLAGAVKTFAGLSVDTSPVTSPVVQPPQTSGPTKPTLVVADNTLSVNPGGKINLGIDVSTADKNDIVSVNIKGLPRYETITDGLGHVHRGSNITLSAAEVESGLTLQSNYRGTGSPTATLSVTATGKDPVTGTSAASAVQTITVVDPPVSAGGIQNQDQGFALLSQALAGGFHNKADLGAIASATSSNVGHWLNQSVLTRPHG</sequence>
<dbReference type="PANTHER" id="PTHR10963">
    <property type="entry name" value="GLYCOSYL HYDROLASE-RELATED"/>
    <property type="match status" value="1"/>
</dbReference>
<comment type="similarity">
    <text evidence="1">Belongs to the glycosyl hydrolase 16 family.</text>
</comment>
<dbReference type="InterPro" id="IPR050546">
    <property type="entry name" value="Glycosyl_Hydrlase_16"/>
</dbReference>
<dbReference type="Gene3D" id="2.60.120.200">
    <property type="match status" value="1"/>
</dbReference>
<evidence type="ECO:0000256" key="1">
    <source>
        <dbReference type="ARBA" id="ARBA00006865"/>
    </source>
</evidence>
<name>A0ABV6EWN9_9BRAD</name>
<dbReference type="InterPro" id="IPR013320">
    <property type="entry name" value="ConA-like_dom_sf"/>
</dbReference>
<keyword evidence="4" id="KW-1185">Reference proteome</keyword>
<dbReference type="RefSeq" id="WP_378390723.1">
    <property type="nucleotide sequence ID" value="NZ_JBHLWM010000008.1"/>
</dbReference>
<proteinExistence type="inferred from homology"/>
<dbReference type="Pfam" id="PF00722">
    <property type="entry name" value="Glyco_hydro_16"/>
    <property type="match status" value="1"/>
</dbReference>
<evidence type="ECO:0000313" key="4">
    <source>
        <dbReference type="Proteomes" id="UP001589775"/>
    </source>
</evidence>
<protein>
    <submittedName>
        <fullName evidence="3">Family 16 glycosylhydrolase</fullName>
    </submittedName>
</protein>
<feature type="domain" description="GH16" evidence="2">
    <location>
        <begin position="9"/>
        <end position="267"/>
    </location>
</feature>
<evidence type="ECO:0000313" key="3">
    <source>
        <dbReference type="EMBL" id="MFC0242598.1"/>
    </source>
</evidence>
<dbReference type="SUPFAM" id="SSF49899">
    <property type="entry name" value="Concanavalin A-like lectins/glucanases"/>
    <property type="match status" value="1"/>
</dbReference>
<gene>
    <name evidence="3" type="ORF">ACFFJ6_19045</name>
</gene>
<dbReference type="EMBL" id="JBHLWM010000008">
    <property type="protein sequence ID" value="MFC0242598.1"/>
    <property type="molecule type" value="Genomic_DNA"/>
</dbReference>